<reference evidence="1 2" key="1">
    <citation type="submission" date="2018-07" db="EMBL/GenBank/DDBJ databases">
        <title>Draft Genome Assemblies for Five Robust Yarrowia lipolytica Strains Exhibiting High Lipid Production and Pentose Sugar Utilization and Sugar Alcohol Secretion from Undetoxified Lignocellulosic Biomass Hydrolysates.</title>
        <authorList>
            <consortium name="DOE Joint Genome Institute"/>
            <person name="Walker C."/>
            <person name="Ryu S."/>
            <person name="Na H."/>
            <person name="Zane M."/>
            <person name="LaButti K."/>
            <person name="Lipzen A."/>
            <person name="Haridas S."/>
            <person name="Barry K."/>
            <person name="Grigoriev I.V."/>
            <person name="Quarterman J."/>
            <person name="Slininger P."/>
            <person name="Dien B."/>
            <person name="Trinh C.T."/>
        </authorList>
    </citation>
    <scope>NUCLEOTIDE SEQUENCE [LARGE SCALE GENOMIC DNA]</scope>
    <source>
        <strain evidence="1 2">YB392</strain>
    </source>
</reference>
<evidence type="ECO:0000313" key="1">
    <source>
        <dbReference type="EMBL" id="RDW25569.1"/>
    </source>
</evidence>
<proteinExistence type="predicted"/>
<dbReference type="Proteomes" id="UP000256601">
    <property type="component" value="Unassembled WGS sequence"/>
</dbReference>
<accession>A0A371C5I6</accession>
<name>A0A371C5I6_YARLL</name>
<sequence length="113" mass="12250">MRFTAVLALLTRSDSSWSTLTLDIFIFRVVADNLPSSEHHHCLGHVNVSPSRKATVPSASAKQALVITNLLARRLAPLLHLPLRCGHPLACSHKVGHRDGAFRTSSSHLEVGA</sequence>
<organism evidence="1 2">
    <name type="scientific">Yarrowia lipolytica</name>
    <name type="common">Candida lipolytica</name>
    <dbReference type="NCBI Taxonomy" id="4952"/>
    <lineage>
        <taxon>Eukaryota</taxon>
        <taxon>Fungi</taxon>
        <taxon>Dikarya</taxon>
        <taxon>Ascomycota</taxon>
        <taxon>Saccharomycotina</taxon>
        <taxon>Dipodascomycetes</taxon>
        <taxon>Dipodascales</taxon>
        <taxon>Dipodascales incertae sedis</taxon>
        <taxon>Yarrowia</taxon>
    </lineage>
</organism>
<protein>
    <submittedName>
        <fullName evidence="1">Uncharacterized protein</fullName>
    </submittedName>
</protein>
<evidence type="ECO:0000313" key="2">
    <source>
        <dbReference type="Proteomes" id="UP000256601"/>
    </source>
</evidence>
<dbReference type="AlphaFoldDB" id="A0A371C5I6"/>
<gene>
    <name evidence="1" type="ORF">B0I71DRAFT_132379</name>
</gene>
<dbReference type="EMBL" id="KZ858999">
    <property type="protein sequence ID" value="RDW25569.1"/>
    <property type="molecule type" value="Genomic_DNA"/>
</dbReference>